<accession>A0ACB7TW64</accession>
<evidence type="ECO:0000313" key="1">
    <source>
        <dbReference type="EMBL" id="KAH7651762.1"/>
    </source>
</evidence>
<sequence length="772" mass="88851">MADAIDGIDLNELGLNGECGGATQENASQQLENEDDLATQDVQELAMSPKSRDGQELARIPFVGMEFEDEEEAFRYYLDYAKCRGFGVRKGHVYRASHSQIITCRHFVCDKEGAKLADKRQLGKIIQRRRDTRTNCKARVVVSKMKNGLWTVKTFEDVHNHHLLRTPSKVMKMRSHRHISTTCRSLIETLHKSRVGPSQMSRILNETLSSTGSALITPNDCSNHLRGVRSNNIGQECMAIVKFFKEKKLNDDFFFFDMELDEFGQTRCVFWADGRSRVAYSEFGDVVVFDTTYQTNRFCFPFAPFVGINHHKQSILFGCALMADEKEESFVWVFQTWLKCMLGKHPQTIITDQDLAMGNAIAHVFPSSGHRLCSWHIGRNSMKYLVDLKSNDGFMRDYTNWLHHSESIEAFEDRWGELKATYNIDDKHWLSRMYEIRSKWVSLYWQDTFTAGMTTTQRSESINSFFDGFVNAQTPLDEFVMQYDKALSARRNAEESEDFKTLNSIANFYTGHPIERHAGEVYTRTVFNTFQVELRESDSMLAERIRDGSDYAKYAICNHVVVFGKNCTEDGEPYAMCSCKKFEREGVLCCHILKIFKKKEVPKIPKKYILRRWSMDARYRSSVMMVETHNNAFTPLMKWSAQNMCFRIAQSISSVEMYEKIMPKLNDIFEMVTETSNTLRTKQNKENEEVIGSCSMPTFSCDNDVHGSQVSILDPKPVKSKGRPRVNTRIKSGIDIQLSAKKKRTCSRCGEKGHYMTTCTSCKSVFMKCCII</sequence>
<keyword evidence="2" id="KW-1185">Reference proteome</keyword>
<dbReference type="EMBL" id="CM037030">
    <property type="protein sequence ID" value="KAH7651762.1"/>
    <property type="molecule type" value="Genomic_DNA"/>
</dbReference>
<dbReference type="Proteomes" id="UP000827976">
    <property type="component" value="Chromosome 20"/>
</dbReference>
<reference evidence="2" key="1">
    <citation type="journal article" date="2022" name="Nat. Commun.">
        <title>Chromosome evolution and the genetic basis of agronomically important traits in greater yam.</title>
        <authorList>
            <person name="Bredeson J.V."/>
            <person name="Lyons J.B."/>
            <person name="Oniyinde I.O."/>
            <person name="Okereke N.R."/>
            <person name="Kolade O."/>
            <person name="Nnabue I."/>
            <person name="Nwadili C.O."/>
            <person name="Hribova E."/>
            <person name="Parker M."/>
            <person name="Nwogha J."/>
            <person name="Shu S."/>
            <person name="Carlson J."/>
            <person name="Kariba R."/>
            <person name="Muthemba S."/>
            <person name="Knop K."/>
            <person name="Barton G.J."/>
            <person name="Sherwood A.V."/>
            <person name="Lopez-Montes A."/>
            <person name="Asiedu R."/>
            <person name="Jamnadass R."/>
            <person name="Muchugi A."/>
            <person name="Goodstein D."/>
            <person name="Egesi C.N."/>
            <person name="Featherston J."/>
            <person name="Asfaw A."/>
            <person name="Simpson G.G."/>
            <person name="Dolezel J."/>
            <person name="Hendre P.S."/>
            <person name="Van Deynze A."/>
            <person name="Kumar P.L."/>
            <person name="Obidiegwu J.E."/>
            <person name="Bhattacharjee R."/>
            <person name="Rokhsar D.S."/>
        </authorList>
    </citation>
    <scope>NUCLEOTIDE SEQUENCE [LARGE SCALE GENOMIC DNA]</scope>
    <source>
        <strain evidence="2">cv. TDa95/00328</strain>
    </source>
</reference>
<proteinExistence type="predicted"/>
<organism evidence="1 2">
    <name type="scientific">Dioscorea alata</name>
    <name type="common">Purple yam</name>
    <dbReference type="NCBI Taxonomy" id="55571"/>
    <lineage>
        <taxon>Eukaryota</taxon>
        <taxon>Viridiplantae</taxon>
        <taxon>Streptophyta</taxon>
        <taxon>Embryophyta</taxon>
        <taxon>Tracheophyta</taxon>
        <taxon>Spermatophyta</taxon>
        <taxon>Magnoliopsida</taxon>
        <taxon>Liliopsida</taxon>
        <taxon>Dioscoreales</taxon>
        <taxon>Dioscoreaceae</taxon>
        <taxon>Dioscorea</taxon>
    </lineage>
</organism>
<evidence type="ECO:0000313" key="2">
    <source>
        <dbReference type="Proteomes" id="UP000827976"/>
    </source>
</evidence>
<protein>
    <submittedName>
        <fullName evidence="1">FHY3/FAR1 family protein</fullName>
    </submittedName>
</protein>
<comment type="caution">
    <text evidence="1">The sequence shown here is derived from an EMBL/GenBank/DDBJ whole genome shotgun (WGS) entry which is preliminary data.</text>
</comment>
<gene>
    <name evidence="1" type="ORF">IHE45_20G078700</name>
</gene>
<name>A0ACB7TW64_DIOAL</name>